<gene>
    <name evidence="2" type="ORF">THAOC_24671</name>
</gene>
<reference evidence="2 3" key="1">
    <citation type="journal article" date="2012" name="Genome Biol.">
        <title>Genome and low-iron response of an oceanic diatom adapted to chronic iron limitation.</title>
        <authorList>
            <person name="Lommer M."/>
            <person name="Specht M."/>
            <person name="Roy A.S."/>
            <person name="Kraemer L."/>
            <person name="Andreson R."/>
            <person name="Gutowska M.A."/>
            <person name="Wolf J."/>
            <person name="Bergner S.V."/>
            <person name="Schilhabel M.B."/>
            <person name="Klostermeier U.C."/>
            <person name="Beiko R.G."/>
            <person name="Rosenstiel P."/>
            <person name="Hippler M."/>
            <person name="Laroche J."/>
        </authorList>
    </citation>
    <scope>NUCLEOTIDE SEQUENCE [LARGE SCALE GENOMIC DNA]</scope>
    <source>
        <strain evidence="2 3">CCMP1005</strain>
    </source>
</reference>
<organism evidence="2 3">
    <name type="scientific">Thalassiosira oceanica</name>
    <name type="common">Marine diatom</name>
    <dbReference type="NCBI Taxonomy" id="159749"/>
    <lineage>
        <taxon>Eukaryota</taxon>
        <taxon>Sar</taxon>
        <taxon>Stramenopiles</taxon>
        <taxon>Ochrophyta</taxon>
        <taxon>Bacillariophyta</taxon>
        <taxon>Coscinodiscophyceae</taxon>
        <taxon>Thalassiosirophycidae</taxon>
        <taxon>Thalassiosirales</taxon>
        <taxon>Thalassiosiraceae</taxon>
        <taxon>Thalassiosira</taxon>
    </lineage>
</organism>
<name>K0SA01_THAOC</name>
<comment type="caution">
    <text evidence="2">The sequence shown here is derived from an EMBL/GenBank/DDBJ whole genome shotgun (WGS) entry which is preliminary data.</text>
</comment>
<proteinExistence type="predicted"/>
<protein>
    <submittedName>
        <fullName evidence="2">Uncharacterized protein</fullName>
    </submittedName>
</protein>
<evidence type="ECO:0000313" key="3">
    <source>
        <dbReference type="Proteomes" id="UP000266841"/>
    </source>
</evidence>
<keyword evidence="3" id="KW-1185">Reference proteome</keyword>
<evidence type="ECO:0000256" key="1">
    <source>
        <dbReference type="SAM" id="MobiDB-lite"/>
    </source>
</evidence>
<accession>K0SA01</accession>
<sequence>MFEPQATGCFVCGAPRGARPGSGGKQNNHVAFMPSDTIHRKSSKQKHDDIDVALQGQRGVLLFVDHDPGHQSESAVLSNMRSVRGGFNDRKLCTEQFIGESRIRDRWQADDDLDAAKFVFGGSASSVSGRKAHSGSKARPGRPGMRVGFEVLSQTTKGPRLLTLALAATANAASLMAFTLGRGRACWGNSPGQLRVRDSAEGICTGAAAARTLGIDGRRVQCPSAGAFARRRRETAAAIAKSCHLEQNGGH</sequence>
<dbReference type="EMBL" id="AGNL01033730">
    <property type="protein sequence ID" value="EJK55587.1"/>
    <property type="molecule type" value="Genomic_DNA"/>
</dbReference>
<feature type="compositionally biased region" description="Basic residues" evidence="1">
    <location>
        <begin position="130"/>
        <end position="140"/>
    </location>
</feature>
<dbReference type="AlphaFoldDB" id="K0SA01"/>
<evidence type="ECO:0000313" key="2">
    <source>
        <dbReference type="EMBL" id="EJK55587.1"/>
    </source>
</evidence>
<dbReference type="Proteomes" id="UP000266841">
    <property type="component" value="Unassembled WGS sequence"/>
</dbReference>
<feature type="region of interest" description="Disordered" evidence="1">
    <location>
        <begin position="125"/>
        <end position="145"/>
    </location>
</feature>